<name>A0A955LGL4_UNCKA</name>
<accession>A0A955LGL4</accession>
<dbReference type="Pfam" id="PF01925">
    <property type="entry name" value="TauE"/>
    <property type="match status" value="1"/>
</dbReference>
<evidence type="ECO:0000256" key="5">
    <source>
        <dbReference type="ARBA" id="ARBA00022692"/>
    </source>
</evidence>
<feature type="transmembrane region" description="Helical" evidence="8">
    <location>
        <begin position="188"/>
        <end position="208"/>
    </location>
</feature>
<sequence>MEHVLILLLTILASFIGTITGFGSATIMIPVLIIFFPIPMTLLFSGFVHALVDVWEMGLFREGINWKLVLFFGVPGMIFSFIGSMITVDIDPILMSRIIGFVLLGYVFIVFFKSKITLKPHEGTAVLGGTLSGFFAGAFGLGGAIRSTFLNLFNLPKSTYLFTAGAVALLIDVTRVVGYYASGIRFGVYSGWLLILVIPASLFGSVLAQSFVNHISQRQFRIVIACFLALIAIKFIVFP</sequence>
<evidence type="ECO:0000313" key="9">
    <source>
        <dbReference type="EMBL" id="MCA9389853.1"/>
    </source>
</evidence>
<dbReference type="EMBL" id="JAGQKX010000006">
    <property type="protein sequence ID" value="MCA9389853.1"/>
    <property type="molecule type" value="Genomic_DNA"/>
</dbReference>
<protein>
    <recommendedName>
        <fullName evidence="8">Probable membrane transporter protein</fullName>
    </recommendedName>
</protein>
<keyword evidence="6 8" id="KW-1133">Transmembrane helix</keyword>
<feature type="transmembrane region" description="Helical" evidence="8">
    <location>
        <begin position="94"/>
        <end position="112"/>
    </location>
</feature>
<comment type="similarity">
    <text evidence="2 8">Belongs to the 4-toluene sulfonate uptake permease (TSUP) (TC 2.A.102) family.</text>
</comment>
<gene>
    <name evidence="9" type="ORF">KC571_00450</name>
</gene>
<dbReference type="InterPro" id="IPR002781">
    <property type="entry name" value="TM_pro_TauE-like"/>
</dbReference>
<feature type="transmembrane region" description="Helical" evidence="8">
    <location>
        <begin position="220"/>
        <end position="238"/>
    </location>
</feature>
<keyword evidence="4 8" id="KW-1003">Cell membrane</keyword>
<evidence type="ECO:0000256" key="4">
    <source>
        <dbReference type="ARBA" id="ARBA00022475"/>
    </source>
</evidence>
<comment type="subcellular location">
    <subcellularLocation>
        <location evidence="1 8">Cell membrane</location>
        <topology evidence="1 8">Multi-pass membrane protein</topology>
    </subcellularLocation>
</comment>
<keyword evidence="7 8" id="KW-0472">Membrane</keyword>
<reference evidence="9" key="1">
    <citation type="submission" date="2020-04" db="EMBL/GenBank/DDBJ databases">
        <authorList>
            <person name="Zhang T."/>
        </authorList>
    </citation>
    <scope>NUCLEOTIDE SEQUENCE</scope>
    <source>
        <strain evidence="9">HKST-UBA01</strain>
    </source>
</reference>
<keyword evidence="3" id="KW-0813">Transport</keyword>
<dbReference type="GO" id="GO:0005886">
    <property type="term" value="C:plasma membrane"/>
    <property type="evidence" value="ECO:0007669"/>
    <property type="project" value="UniProtKB-SubCell"/>
</dbReference>
<evidence type="ECO:0000256" key="3">
    <source>
        <dbReference type="ARBA" id="ARBA00022448"/>
    </source>
</evidence>
<dbReference type="InterPro" id="IPR052017">
    <property type="entry name" value="TSUP"/>
</dbReference>
<evidence type="ECO:0000313" key="10">
    <source>
        <dbReference type="Proteomes" id="UP000701698"/>
    </source>
</evidence>
<feature type="transmembrane region" description="Helical" evidence="8">
    <location>
        <begin position="160"/>
        <end position="181"/>
    </location>
</feature>
<feature type="transmembrane region" description="Helical" evidence="8">
    <location>
        <begin position="64"/>
        <end position="88"/>
    </location>
</feature>
<feature type="transmembrane region" description="Helical" evidence="8">
    <location>
        <begin position="31"/>
        <end position="52"/>
    </location>
</feature>
<dbReference type="AlphaFoldDB" id="A0A955LGL4"/>
<comment type="caution">
    <text evidence="9">The sequence shown here is derived from an EMBL/GenBank/DDBJ whole genome shotgun (WGS) entry which is preliminary data.</text>
</comment>
<keyword evidence="5 8" id="KW-0812">Transmembrane</keyword>
<evidence type="ECO:0000256" key="7">
    <source>
        <dbReference type="ARBA" id="ARBA00023136"/>
    </source>
</evidence>
<feature type="transmembrane region" description="Helical" evidence="8">
    <location>
        <begin position="124"/>
        <end position="145"/>
    </location>
</feature>
<organism evidence="9 10">
    <name type="scientific">candidate division WWE3 bacterium</name>
    <dbReference type="NCBI Taxonomy" id="2053526"/>
    <lineage>
        <taxon>Bacteria</taxon>
        <taxon>Katanobacteria</taxon>
    </lineage>
</organism>
<evidence type="ECO:0000256" key="2">
    <source>
        <dbReference type="ARBA" id="ARBA00009142"/>
    </source>
</evidence>
<proteinExistence type="inferred from homology"/>
<dbReference type="PANTHER" id="PTHR30269:SF37">
    <property type="entry name" value="MEMBRANE TRANSPORTER PROTEIN"/>
    <property type="match status" value="1"/>
</dbReference>
<evidence type="ECO:0000256" key="8">
    <source>
        <dbReference type="RuleBase" id="RU363041"/>
    </source>
</evidence>
<evidence type="ECO:0000256" key="6">
    <source>
        <dbReference type="ARBA" id="ARBA00022989"/>
    </source>
</evidence>
<evidence type="ECO:0000256" key="1">
    <source>
        <dbReference type="ARBA" id="ARBA00004651"/>
    </source>
</evidence>
<dbReference type="PANTHER" id="PTHR30269">
    <property type="entry name" value="TRANSMEMBRANE PROTEIN YFCA"/>
    <property type="match status" value="1"/>
</dbReference>
<reference evidence="9" key="2">
    <citation type="journal article" date="2021" name="Microbiome">
        <title>Successional dynamics and alternative stable states in a saline activated sludge microbial community over 9 years.</title>
        <authorList>
            <person name="Wang Y."/>
            <person name="Ye J."/>
            <person name="Ju F."/>
            <person name="Liu L."/>
            <person name="Boyd J.A."/>
            <person name="Deng Y."/>
            <person name="Parks D.H."/>
            <person name="Jiang X."/>
            <person name="Yin X."/>
            <person name="Woodcroft B.J."/>
            <person name="Tyson G.W."/>
            <person name="Hugenholtz P."/>
            <person name="Polz M.F."/>
            <person name="Zhang T."/>
        </authorList>
    </citation>
    <scope>NUCLEOTIDE SEQUENCE</scope>
    <source>
        <strain evidence="9">HKST-UBA01</strain>
    </source>
</reference>
<dbReference type="Proteomes" id="UP000701698">
    <property type="component" value="Unassembled WGS sequence"/>
</dbReference>